<dbReference type="Proteomes" id="UP000585474">
    <property type="component" value="Unassembled WGS sequence"/>
</dbReference>
<gene>
    <name evidence="1" type="ORF">Acr_19g0004110</name>
</gene>
<keyword evidence="2" id="KW-1185">Reference proteome</keyword>
<reference evidence="1 2" key="1">
    <citation type="submission" date="2019-07" db="EMBL/GenBank/DDBJ databases">
        <title>De Novo Assembly of kiwifruit Actinidia rufa.</title>
        <authorList>
            <person name="Sugita-Konishi S."/>
            <person name="Sato K."/>
            <person name="Mori E."/>
            <person name="Abe Y."/>
            <person name="Kisaki G."/>
            <person name="Hamano K."/>
            <person name="Suezawa K."/>
            <person name="Otani M."/>
            <person name="Fukuda T."/>
            <person name="Manabe T."/>
            <person name="Gomi K."/>
            <person name="Tabuchi M."/>
            <person name="Akimitsu K."/>
            <person name="Kataoka I."/>
        </authorList>
    </citation>
    <scope>NUCLEOTIDE SEQUENCE [LARGE SCALE GENOMIC DNA]</scope>
    <source>
        <strain evidence="2">cv. Fuchu</strain>
    </source>
</reference>
<organism evidence="1 2">
    <name type="scientific">Actinidia rufa</name>
    <dbReference type="NCBI Taxonomy" id="165716"/>
    <lineage>
        <taxon>Eukaryota</taxon>
        <taxon>Viridiplantae</taxon>
        <taxon>Streptophyta</taxon>
        <taxon>Embryophyta</taxon>
        <taxon>Tracheophyta</taxon>
        <taxon>Spermatophyta</taxon>
        <taxon>Magnoliopsida</taxon>
        <taxon>eudicotyledons</taxon>
        <taxon>Gunneridae</taxon>
        <taxon>Pentapetalae</taxon>
        <taxon>asterids</taxon>
        <taxon>Ericales</taxon>
        <taxon>Actinidiaceae</taxon>
        <taxon>Actinidia</taxon>
    </lineage>
</organism>
<comment type="caution">
    <text evidence="1">The sequence shown here is derived from an EMBL/GenBank/DDBJ whole genome shotgun (WGS) entry which is preliminary data.</text>
</comment>
<name>A0A7J0G9J7_9ERIC</name>
<evidence type="ECO:0000313" key="2">
    <source>
        <dbReference type="Proteomes" id="UP000585474"/>
    </source>
</evidence>
<protein>
    <submittedName>
        <fullName evidence="1">Uncharacterized protein</fullName>
    </submittedName>
</protein>
<evidence type="ECO:0000313" key="1">
    <source>
        <dbReference type="EMBL" id="GFZ07474.1"/>
    </source>
</evidence>
<dbReference type="EMBL" id="BJWL01000019">
    <property type="protein sequence ID" value="GFZ07474.1"/>
    <property type="molecule type" value="Genomic_DNA"/>
</dbReference>
<proteinExistence type="predicted"/>
<dbReference type="AlphaFoldDB" id="A0A7J0G9J7"/>
<sequence length="130" mass="14350">MQELGRDYYSCNLSPSSAMEIDIMMADSISRQLIVDILAAFRKWTEICITTSIFAVSINGALHGYFHGAKGKSRVYFDDIADHDKAALCGLPGFQGGPLPVRYLGVPLIFTKLPASESLLHQNSHFSLIR</sequence>
<accession>A0A7J0G9J7</accession>